<name>D0VPQ0_9VIRU</name>
<keyword evidence="1" id="KW-1133">Transmembrane helix</keyword>
<gene>
    <name evidence="2" type="ORF">CN77-04</name>
</gene>
<keyword evidence="1" id="KW-0472">Membrane</keyword>
<evidence type="ECO:0000313" key="2">
    <source>
        <dbReference type="EMBL" id="ACY27522.1"/>
    </source>
</evidence>
<sequence>MADFIDSLDPTTVTTSLITGLLGALSIVFVNFLLRRGKREENQNTSEANETNSFTAITNNLFLQLAAHAEKIERLEAAAALQTAKVNEQGVKIGEQQIKILGLESERERLTEVIGRRDRYISKLLASWGQSTTAPRPDE</sequence>
<accession>D0VPQ0</accession>
<keyword evidence="1" id="KW-0812">Transmembrane</keyword>
<protein>
    <submittedName>
        <fullName evidence="2">Uncharacterized protein</fullName>
    </submittedName>
</protein>
<dbReference type="EMBL" id="GU097882">
    <property type="protein sequence ID" value="ACY27522.1"/>
    <property type="molecule type" value="Genomic_DNA"/>
</dbReference>
<reference evidence="2" key="1">
    <citation type="journal article" date="2010" name="Microbiology">
        <title>The endolysins of bacteriophages CMP1 and CN77 are specific for the lysis of Clavibacter michiganensis strains.</title>
        <authorList>
            <person name="Wittmann J."/>
            <person name="Eichenlaub R."/>
            <person name="Dreiseikelmann B."/>
        </authorList>
    </citation>
    <scope>NUCLEOTIDE SEQUENCE</scope>
</reference>
<organism evidence="2">
    <name type="scientific">Clavibacter phage CN77</name>
    <dbReference type="NCBI Taxonomy" id="686440"/>
    <lineage>
        <taxon>Viruses</taxon>
    </lineage>
</organism>
<evidence type="ECO:0000256" key="1">
    <source>
        <dbReference type="SAM" id="Phobius"/>
    </source>
</evidence>
<feature type="transmembrane region" description="Helical" evidence="1">
    <location>
        <begin position="12"/>
        <end position="34"/>
    </location>
</feature>
<proteinExistence type="predicted"/>